<dbReference type="InterPro" id="IPR032675">
    <property type="entry name" value="LRR_dom_sf"/>
</dbReference>
<feature type="transmembrane region" description="Helical" evidence="10">
    <location>
        <begin position="21"/>
        <end position="40"/>
    </location>
</feature>
<keyword evidence="7 10" id="KW-1133">Transmembrane helix</keyword>
<dbReference type="Pfam" id="PF13516">
    <property type="entry name" value="LRR_6"/>
    <property type="match status" value="1"/>
</dbReference>
<name>A0AAV1CW62_OLDCO</name>
<accession>A0AAV1CW62</accession>
<evidence type="ECO:0000313" key="14">
    <source>
        <dbReference type="Proteomes" id="UP001161247"/>
    </source>
</evidence>
<evidence type="ECO:0000256" key="7">
    <source>
        <dbReference type="ARBA" id="ARBA00022989"/>
    </source>
</evidence>
<dbReference type="GO" id="GO:0051707">
    <property type="term" value="P:response to other organism"/>
    <property type="evidence" value="ECO:0007669"/>
    <property type="project" value="UniProtKB-ARBA"/>
</dbReference>
<dbReference type="SUPFAM" id="SSF52047">
    <property type="entry name" value="RNI-like"/>
    <property type="match status" value="1"/>
</dbReference>
<dbReference type="Gene3D" id="3.80.10.10">
    <property type="entry name" value="Ribonuclease Inhibitor"/>
    <property type="match status" value="2"/>
</dbReference>
<evidence type="ECO:0000256" key="1">
    <source>
        <dbReference type="ARBA" id="ARBA00004236"/>
    </source>
</evidence>
<dbReference type="PANTHER" id="PTHR48004:SF59">
    <property type="entry name" value="LEUCINE-RICH REPEAT-CONTAINING N-TERMINAL PLANT-TYPE DOMAIN-CONTAINING PROTEIN"/>
    <property type="match status" value="1"/>
</dbReference>
<feature type="domain" description="Disease resistance R13L4/SHOC-2-like LRR" evidence="12">
    <location>
        <begin position="277"/>
        <end position="382"/>
    </location>
</feature>
<evidence type="ECO:0000256" key="5">
    <source>
        <dbReference type="ARBA" id="ARBA00022729"/>
    </source>
</evidence>
<sequence length="440" mass="48552">MHILSSSATTTFNKSSIMAPALVPFLIIFLNFPVIISTYHTPHLCTDENSLLLIQFRQSFKFNKGASYMCKELDKPSYPKTKSWNRSTDCCMWDGVTCDEVSGEIIGLDLSCSQLQGSINSNSTIFHLSHLQSLDLAHNDFMSSPVHSNFAGFRRLAHLNLSDSVFSGSAPLELSYMLNLVTLDLSLNENITVEPQVFELLLQNLTHLRELSLEACGVNSKLPRNLSASVEILNLASNGLFGDFPGEIFQLPKLQVISLSANRLSGRLLKVNQNISSALHILDLSYNNFSGGELHESVGNLKSFNFLVLKDCNFSGPIPESFGNLTELEGMYLSGNSFTGHLPPSIGNLEQLAVLLLYYNRLEGQLPDSLSNLKSLTNLDIRSNLFNGYFPSTIFNLTKLEHLDFSDNSLKGPLPPNITGLPNLSYLDLSYNSINGTIPS</sequence>
<dbReference type="GO" id="GO:0006952">
    <property type="term" value="P:defense response"/>
    <property type="evidence" value="ECO:0007669"/>
    <property type="project" value="UniProtKB-ARBA"/>
</dbReference>
<protein>
    <submittedName>
        <fullName evidence="13">OLC1v1035457C1</fullName>
    </submittedName>
</protein>
<evidence type="ECO:0000256" key="6">
    <source>
        <dbReference type="ARBA" id="ARBA00022737"/>
    </source>
</evidence>
<dbReference type="InterPro" id="IPR013210">
    <property type="entry name" value="LRR_N_plant-typ"/>
</dbReference>
<dbReference type="InterPro" id="IPR052941">
    <property type="entry name" value="StomDev_PlantInt_Reg"/>
</dbReference>
<dbReference type="Pfam" id="PF23598">
    <property type="entry name" value="LRR_14"/>
    <property type="match status" value="1"/>
</dbReference>
<keyword evidence="5" id="KW-0732">Signal</keyword>
<dbReference type="InterPro" id="IPR055414">
    <property type="entry name" value="LRR_R13L4/SHOC2-like"/>
</dbReference>
<evidence type="ECO:0000256" key="9">
    <source>
        <dbReference type="ARBA" id="ARBA00023180"/>
    </source>
</evidence>
<evidence type="ECO:0000256" key="3">
    <source>
        <dbReference type="ARBA" id="ARBA00022614"/>
    </source>
</evidence>
<evidence type="ECO:0000259" key="12">
    <source>
        <dbReference type="Pfam" id="PF23598"/>
    </source>
</evidence>
<dbReference type="EMBL" id="OX459120">
    <property type="protein sequence ID" value="CAI9098758.1"/>
    <property type="molecule type" value="Genomic_DNA"/>
</dbReference>
<reference evidence="13" key="1">
    <citation type="submission" date="2023-03" db="EMBL/GenBank/DDBJ databases">
        <authorList>
            <person name="Julca I."/>
        </authorList>
    </citation>
    <scope>NUCLEOTIDE SEQUENCE</scope>
</reference>
<evidence type="ECO:0000256" key="10">
    <source>
        <dbReference type="SAM" id="Phobius"/>
    </source>
</evidence>
<evidence type="ECO:0000256" key="8">
    <source>
        <dbReference type="ARBA" id="ARBA00023136"/>
    </source>
</evidence>
<keyword evidence="14" id="KW-1185">Reference proteome</keyword>
<keyword evidence="9" id="KW-0325">Glycoprotein</keyword>
<gene>
    <name evidence="13" type="ORF">OLC1_LOCUS8897</name>
</gene>
<keyword evidence="2" id="KW-1003">Cell membrane</keyword>
<dbReference type="FunFam" id="3.80.10.10:FF:000041">
    <property type="entry name" value="LRR receptor-like serine/threonine-protein kinase ERECTA"/>
    <property type="match status" value="1"/>
</dbReference>
<dbReference type="Pfam" id="PF08263">
    <property type="entry name" value="LRRNT_2"/>
    <property type="match status" value="1"/>
</dbReference>
<organism evidence="13 14">
    <name type="scientific">Oldenlandia corymbosa var. corymbosa</name>
    <dbReference type="NCBI Taxonomy" id="529605"/>
    <lineage>
        <taxon>Eukaryota</taxon>
        <taxon>Viridiplantae</taxon>
        <taxon>Streptophyta</taxon>
        <taxon>Embryophyta</taxon>
        <taxon>Tracheophyta</taxon>
        <taxon>Spermatophyta</taxon>
        <taxon>Magnoliopsida</taxon>
        <taxon>eudicotyledons</taxon>
        <taxon>Gunneridae</taxon>
        <taxon>Pentapetalae</taxon>
        <taxon>asterids</taxon>
        <taxon>lamiids</taxon>
        <taxon>Gentianales</taxon>
        <taxon>Rubiaceae</taxon>
        <taxon>Rubioideae</taxon>
        <taxon>Spermacoceae</taxon>
        <taxon>Hedyotis-Oldenlandia complex</taxon>
        <taxon>Oldenlandia</taxon>
    </lineage>
</organism>
<dbReference type="GO" id="GO:0005886">
    <property type="term" value="C:plasma membrane"/>
    <property type="evidence" value="ECO:0007669"/>
    <property type="project" value="UniProtKB-SubCell"/>
</dbReference>
<dbReference type="Pfam" id="PF00560">
    <property type="entry name" value="LRR_1"/>
    <property type="match status" value="2"/>
</dbReference>
<keyword evidence="8 10" id="KW-0472">Membrane</keyword>
<keyword evidence="4 10" id="KW-0812">Transmembrane</keyword>
<proteinExistence type="predicted"/>
<dbReference type="AlphaFoldDB" id="A0AAV1CW62"/>
<dbReference type="InterPro" id="IPR001611">
    <property type="entry name" value="Leu-rich_rpt"/>
</dbReference>
<comment type="subcellular location">
    <subcellularLocation>
        <location evidence="1">Cell membrane</location>
    </subcellularLocation>
</comment>
<dbReference type="InterPro" id="IPR003591">
    <property type="entry name" value="Leu-rich_rpt_typical-subtyp"/>
</dbReference>
<keyword evidence="6" id="KW-0677">Repeat</keyword>
<evidence type="ECO:0000256" key="4">
    <source>
        <dbReference type="ARBA" id="ARBA00022692"/>
    </source>
</evidence>
<evidence type="ECO:0000259" key="11">
    <source>
        <dbReference type="Pfam" id="PF08263"/>
    </source>
</evidence>
<dbReference type="SMART" id="SM00369">
    <property type="entry name" value="LRR_TYP"/>
    <property type="match status" value="6"/>
</dbReference>
<evidence type="ECO:0000313" key="13">
    <source>
        <dbReference type="EMBL" id="CAI9098758.1"/>
    </source>
</evidence>
<dbReference type="PANTHER" id="PTHR48004">
    <property type="entry name" value="OS01G0149700 PROTEIN"/>
    <property type="match status" value="1"/>
</dbReference>
<dbReference type="Proteomes" id="UP001161247">
    <property type="component" value="Chromosome 3"/>
</dbReference>
<dbReference type="FunFam" id="3.80.10.10:FF:000383">
    <property type="entry name" value="Leucine-rich repeat receptor protein kinase EMS1"/>
    <property type="match status" value="1"/>
</dbReference>
<evidence type="ECO:0000256" key="2">
    <source>
        <dbReference type="ARBA" id="ARBA00022475"/>
    </source>
</evidence>
<keyword evidence="3" id="KW-0433">Leucine-rich repeat</keyword>
<feature type="domain" description="Leucine-rich repeat-containing N-terminal plant-type" evidence="11">
    <location>
        <begin position="70"/>
        <end position="99"/>
    </location>
</feature>